<evidence type="ECO:0000256" key="3">
    <source>
        <dbReference type="ARBA" id="ARBA00012953"/>
    </source>
</evidence>
<dbReference type="NCBIfam" id="TIGR00298">
    <property type="entry name" value="2-phosphosulfolactate phosphatase"/>
    <property type="match status" value="1"/>
</dbReference>
<keyword evidence="4" id="KW-0378">Hydrolase</keyword>
<evidence type="ECO:0000256" key="7">
    <source>
        <dbReference type="NCBIfam" id="TIGR00298"/>
    </source>
</evidence>
<evidence type="ECO:0000256" key="2">
    <source>
        <dbReference type="ARBA" id="ARBA00009997"/>
    </source>
</evidence>
<dbReference type="GO" id="GO:0019295">
    <property type="term" value="P:coenzyme M biosynthetic process"/>
    <property type="evidence" value="ECO:0007669"/>
    <property type="project" value="InterPro"/>
</dbReference>
<comment type="cofactor">
    <cofactor evidence="1">
        <name>Mg(2+)</name>
        <dbReference type="ChEBI" id="CHEBI:18420"/>
    </cofactor>
</comment>
<protein>
    <recommendedName>
        <fullName evidence="3 7">2-phosphosulfolactate phosphatase</fullName>
        <ecNumber evidence="3 7">3.1.3.71</ecNumber>
    </recommendedName>
</protein>
<dbReference type="AlphaFoldDB" id="A0A1H7FYP1"/>
<keyword evidence="5" id="KW-0460">Magnesium</keyword>
<dbReference type="PANTHER" id="PTHR37311:SF1">
    <property type="entry name" value="2-PHOSPHOSULFOLACTATE PHOSPHATASE-RELATED"/>
    <property type="match status" value="1"/>
</dbReference>
<dbReference type="GO" id="GO:0050532">
    <property type="term" value="F:2-phosphosulfolactate phosphatase activity"/>
    <property type="evidence" value="ECO:0007669"/>
    <property type="project" value="UniProtKB-UniRule"/>
</dbReference>
<accession>A0A1H7FYP1</accession>
<gene>
    <name evidence="8" type="ORF">SAMN05216439_0792</name>
</gene>
<dbReference type="OrthoDB" id="146693at2157"/>
<sequence>MKVTLSFEKSESSDVSIMVDALRASSTITLALNNFEKVIPCFTPEEAFKLKEKLGGIVAGERDGKKINGFDLGNSPADIKDYTSDHLILTTSNGTRILENMKSTVLIGSIINACEVANKSIEIANNHIDVVMAGVKGEFAIEDFLAAGEILYWILQELPDCNLSEYAKAAVLASRNYESLKESFFNSRSGKRLIELGYESDVELCSLKNISNNVAIYENQELTLLKD</sequence>
<evidence type="ECO:0000256" key="6">
    <source>
        <dbReference type="ARBA" id="ARBA00033711"/>
    </source>
</evidence>
<evidence type="ECO:0000256" key="1">
    <source>
        <dbReference type="ARBA" id="ARBA00001946"/>
    </source>
</evidence>
<evidence type="ECO:0000313" key="8">
    <source>
        <dbReference type="EMBL" id="SEK31011.1"/>
    </source>
</evidence>
<dbReference type="EC" id="3.1.3.71" evidence="3 7"/>
<dbReference type="GO" id="GO:0050545">
    <property type="term" value="F:sulfopyruvate decarboxylase activity"/>
    <property type="evidence" value="ECO:0007669"/>
    <property type="project" value="TreeGrafter"/>
</dbReference>
<dbReference type="PANTHER" id="PTHR37311">
    <property type="entry name" value="2-PHOSPHOSULFOLACTATE PHOSPHATASE-RELATED"/>
    <property type="match status" value="1"/>
</dbReference>
<dbReference type="Pfam" id="PF04029">
    <property type="entry name" value="2-ph_phosp"/>
    <property type="match status" value="1"/>
</dbReference>
<dbReference type="SUPFAM" id="SSF142823">
    <property type="entry name" value="ComB-like"/>
    <property type="match status" value="1"/>
</dbReference>
<dbReference type="Gene3D" id="3.90.1560.10">
    <property type="entry name" value="ComB-like"/>
    <property type="match status" value="1"/>
</dbReference>
<dbReference type="STRING" id="190974.SAMN05216439_0792"/>
<evidence type="ECO:0000256" key="4">
    <source>
        <dbReference type="ARBA" id="ARBA00022801"/>
    </source>
</evidence>
<dbReference type="InterPro" id="IPR027639">
    <property type="entry name" value="ComB_archaeal"/>
</dbReference>
<dbReference type="RefSeq" id="WP_069575667.1">
    <property type="nucleotide sequence ID" value="NZ_FOAK01000001.1"/>
</dbReference>
<comment type="similarity">
    <text evidence="2">Belongs to the ComB family.</text>
</comment>
<comment type="catalytic activity">
    <reaction evidence="6">
        <text>(2R)-O-phospho-3-sulfolactate + H2O = (2R)-3-sulfolactate + phosphate</text>
        <dbReference type="Rhea" id="RHEA:23416"/>
        <dbReference type="ChEBI" id="CHEBI:15377"/>
        <dbReference type="ChEBI" id="CHEBI:15597"/>
        <dbReference type="ChEBI" id="CHEBI:43474"/>
        <dbReference type="ChEBI" id="CHEBI:58738"/>
        <dbReference type="EC" id="3.1.3.71"/>
    </reaction>
</comment>
<organism evidence="8 9">
    <name type="scientific">Methanobrevibacter gottschalkii</name>
    <dbReference type="NCBI Taxonomy" id="190974"/>
    <lineage>
        <taxon>Archaea</taxon>
        <taxon>Methanobacteriati</taxon>
        <taxon>Methanobacteriota</taxon>
        <taxon>Methanomada group</taxon>
        <taxon>Methanobacteria</taxon>
        <taxon>Methanobacteriales</taxon>
        <taxon>Methanobacteriaceae</taxon>
        <taxon>Methanobrevibacter</taxon>
    </lineage>
</organism>
<proteinExistence type="inferred from homology"/>
<evidence type="ECO:0000313" key="9">
    <source>
        <dbReference type="Proteomes" id="UP000199506"/>
    </source>
</evidence>
<dbReference type="Proteomes" id="UP000199506">
    <property type="component" value="Unassembled WGS sequence"/>
</dbReference>
<name>A0A1H7FYP1_9EURY</name>
<dbReference type="InterPro" id="IPR005238">
    <property type="entry name" value="ComB-like"/>
</dbReference>
<evidence type="ECO:0000256" key="5">
    <source>
        <dbReference type="ARBA" id="ARBA00022842"/>
    </source>
</evidence>
<dbReference type="InterPro" id="IPR036702">
    <property type="entry name" value="ComB-like_sf"/>
</dbReference>
<dbReference type="GO" id="GO:0000287">
    <property type="term" value="F:magnesium ion binding"/>
    <property type="evidence" value="ECO:0007669"/>
    <property type="project" value="InterPro"/>
</dbReference>
<reference evidence="8 9" key="1">
    <citation type="submission" date="2016-10" db="EMBL/GenBank/DDBJ databases">
        <authorList>
            <person name="de Groot N.N."/>
        </authorList>
    </citation>
    <scope>NUCLEOTIDE SEQUENCE [LARGE SCALE GENOMIC DNA]</scope>
    <source>
        <strain evidence="8 9">DSM 11978</strain>
    </source>
</reference>
<dbReference type="EMBL" id="FOAK01000001">
    <property type="protein sequence ID" value="SEK31011.1"/>
    <property type="molecule type" value="Genomic_DNA"/>
</dbReference>